<dbReference type="InterPro" id="IPR007588">
    <property type="entry name" value="Znf_FLYWCH"/>
</dbReference>
<dbReference type="Proteomes" id="UP001549921">
    <property type="component" value="Unassembled WGS sequence"/>
</dbReference>
<evidence type="ECO:0000256" key="1">
    <source>
        <dbReference type="ARBA" id="ARBA00022723"/>
    </source>
</evidence>
<feature type="domain" description="FLYWCH-type" evidence="4">
    <location>
        <begin position="48"/>
        <end position="107"/>
    </location>
</feature>
<evidence type="ECO:0000313" key="6">
    <source>
        <dbReference type="Proteomes" id="UP001549921"/>
    </source>
</evidence>
<comment type="caution">
    <text evidence="5">The sequence shown here is derived from an EMBL/GenBank/DDBJ whole genome shotgun (WGS) entry which is preliminary data.</text>
</comment>
<sequence>MILRFSEESSLSRRSRLLQLAAVITQVISDCELTPGLYNVFRHRSAMFATTCRGASIIIFAGYEFSKHRFQAGKTRWYCRTHYNKGCSAVIFTFENVIVKVRNIHSHPPKPIQTSLMDSKCLAYRPLNC</sequence>
<keyword evidence="3" id="KW-0862">Zinc</keyword>
<evidence type="ECO:0000313" key="5">
    <source>
        <dbReference type="EMBL" id="KAL0831911.1"/>
    </source>
</evidence>
<dbReference type="Gene3D" id="2.20.25.240">
    <property type="match status" value="1"/>
</dbReference>
<dbReference type="EMBL" id="JBEDNZ010000011">
    <property type="protein sequence ID" value="KAL0831911.1"/>
    <property type="molecule type" value="Genomic_DNA"/>
</dbReference>
<organism evidence="5 6">
    <name type="scientific">Loxostege sticticalis</name>
    <name type="common">Beet webworm moth</name>
    <dbReference type="NCBI Taxonomy" id="481309"/>
    <lineage>
        <taxon>Eukaryota</taxon>
        <taxon>Metazoa</taxon>
        <taxon>Ecdysozoa</taxon>
        <taxon>Arthropoda</taxon>
        <taxon>Hexapoda</taxon>
        <taxon>Insecta</taxon>
        <taxon>Pterygota</taxon>
        <taxon>Neoptera</taxon>
        <taxon>Endopterygota</taxon>
        <taxon>Lepidoptera</taxon>
        <taxon>Glossata</taxon>
        <taxon>Ditrysia</taxon>
        <taxon>Pyraloidea</taxon>
        <taxon>Crambidae</taxon>
        <taxon>Pyraustinae</taxon>
        <taxon>Loxostege</taxon>
    </lineage>
</organism>
<reference evidence="5 6" key="1">
    <citation type="submission" date="2024-06" db="EMBL/GenBank/DDBJ databases">
        <title>A chromosome-level genome assembly of beet webworm, Loxostege sticticalis.</title>
        <authorList>
            <person name="Zhang Y."/>
        </authorList>
    </citation>
    <scope>NUCLEOTIDE SEQUENCE [LARGE SCALE GENOMIC DNA]</scope>
    <source>
        <strain evidence="5">AQ028</strain>
        <tissue evidence="5">Male pupae</tissue>
    </source>
</reference>
<proteinExistence type="predicted"/>
<dbReference type="AlphaFoldDB" id="A0ABD0T311"/>
<name>A0ABD0T311_LOXSC</name>
<dbReference type="GO" id="GO:0008270">
    <property type="term" value="F:zinc ion binding"/>
    <property type="evidence" value="ECO:0007669"/>
    <property type="project" value="UniProtKB-KW"/>
</dbReference>
<evidence type="ECO:0000259" key="4">
    <source>
        <dbReference type="Pfam" id="PF04500"/>
    </source>
</evidence>
<gene>
    <name evidence="5" type="ORF">ABMA28_001430</name>
</gene>
<accession>A0ABD0T311</accession>
<dbReference type="Pfam" id="PF04500">
    <property type="entry name" value="FLYWCH"/>
    <property type="match status" value="1"/>
</dbReference>
<evidence type="ECO:0000256" key="2">
    <source>
        <dbReference type="ARBA" id="ARBA00022771"/>
    </source>
</evidence>
<evidence type="ECO:0000256" key="3">
    <source>
        <dbReference type="ARBA" id="ARBA00022833"/>
    </source>
</evidence>
<protein>
    <recommendedName>
        <fullName evidence="4">FLYWCH-type domain-containing protein</fullName>
    </recommendedName>
</protein>
<keyword evidence="2" id="KW-0863">Zinc-finger</keyword>
<keyword evidence="1" id="KW-0479">Metal-binding</keyword>